<feature type="region of interest" description="Disordered" evidence="1">
    <location>
        <begin position="1"/>
        <end position="95"/>
    </location>
</feature>
<reference evidence="2" key="1">
    <citation type="submission" date="2020-09" db="EMBL/GenBank/DDBJ databases">
        <title>Whole genome shotgun sequence of Streptomyces xanthophaeus NBRC 12829.</title>
        <authorList>
            <person name="Komaki H."/>
            <person name="Tamura T."/>
        </authorList>
    </citation>
    <scope>NUCLEOTIDE SEQUENCE</scope>
    <source>
        <strain evidence="2">NBRC 12829</strain>
    </source>
</reference>
<name>A0A919LB53_9ACTN</name>
<dbReference type="RefSeq" id="WP_202205097.1">
    <property type="nucleotide sequence ID" value="NZ_BNEE01000006.1"/>
</dbReference>
<dbReference type="EMBL" id="BNEE01000006">
    <property type="protein sequence ID" value="GHI87408.1"/>
    <property type="molecule type" value="Genomic_DNA"/>
</dbReference>
<protein>
    <recommendedName>
        <fullName evidence="4">SHOCT domain-containing protein</fullName>
    </recommendedName>
</protein>
<evidence type="ECO:0000313" key="3">
    <source>
        <dbReference type="Proteomes" id="UP000600026"/>
    </source>
</evidence>
<comment type="caution">
    <text evidence="2">The sequence shown here is derived from an EMBL/GenBank/DDBJ whole genome shotgun (WGS) entry which is preliminary data.</text>
</comment>
<accession>A0A919LB53</accession>
<organism evidence="2 3">
    <name type="scientific">Streptomyces xanthophaeus</name>
    <dbReference type="NCBI Taxonomy" id="67385"/>
    <lineage>
        <taxon>Bacteria</taxon>
        <taxon>Bacillati</taxon>
        <taxon>Actinomycetota</taxon>
        <taxon>Actinomycetes</taxon>
        <taxon>Kitasatosporales</taxon>
        <taxon>Streptomycetaceae</taxon>
        <taxon>Streptomyces</taxon>
    </lineage>
</organism>
<feature type="compositionally biased region" description="Low complexity" evidence="1">
    <location>
        <begin position="20"/>
        <end position="39"/>
    </location>
</feature>
<evidence type="ECO:0000313" key="2">
    <source>
        <dbReference type="EMBL" id="GHI87408.1"/>
    </source>
</evidence>
<evidence type="ECO:0000256" key="1">
    <source>
        <dbReference type="SAM" id="MobiDB-lite"/>
    </source>
</evidence>
<dbReference type="AlphaFoldDB" id="A0A919LB53"/>
<sequence>MFIRPVGPTVHPASRPPGHPLLRGLLARAAGAAEAPDASGGAGGAGGADAPHAVDTAYAADAADAPGSLAPEPRPATARPKQPQPHPTPAPQGGLAAELAQLAALAHEGHLTPEEFTTAKARLLGGG</sequence>
<keyword evidence="3" id="KW-1185">Reference proteome</keyword>
<proteinExistence type="predicted"/>
<feature type="compositionally biased region" description="Low complexity" evidence="1">
    <location>
        <begin position="48"/>
        <end position="65"/>
    </location>
</feature>
<gene>
    <name evidence="2" type="ORF">Sxan_47720</name>
</gene>
<dbReference type="Proteomes" id="UP000600026">
    <property type="component" value="Unassembled WGS sequence"/>
</dbReference>
<evidence type="ECO:0008006" key="4">
    <source>
        <dbReference type="Google" id="ProtNLM"/>
    </source>
</evidence>